<dbReference type="Gene3D" id="3.40.50.300">
    <property type="entry name" value="P-loop containing nucleotide triphosphate hydrolases"/>
    <property type="match status" value="1"/>
</dbReference>
<dbReference type="GO" id="GO:0006260">
    <property type="term" value="P:DNA replication"/>
    <property type="evidence" value="ECO:0007669"/>
    <property type="project" value="TreeGrafter"/>
</dbReference>
<evidence type="ECO:0000259" key="1">
    <source>
        <dbReference type="Pfam" id="PF00308"/>
    </source>
</evidence>
<gene>
    <name evidence="2" type="primary">dnaI</name>
    <name evidence="2" type="ORF">CLFO_16480</name>
</gene>
<dbReference type="CDD" id="cd00009">
    <property type="entry name" value="AAA"/>
    <property type="match status" value="1"/>
</dbReference>
<evidence type="ECO:0000313" key="3">
    <source>
        <dbReference type="Proteomes" id="UP000192478"/>
    </source>
</evidence>
<accession>A0AAC9RKC0</accession>
<dbReference type="PANTHER" id="PTHR30050:SF10">
    <property type="entry name" value="PHAGE-LIKE ELEMENT PBSX PROTEIN XKDC"/>
    <property type="match status" value="1"/>
</dbReference>
<dbReference type="InterPro" id="IPR013317">
    <property type="entry name" value="DnaA_dom"/>
</dbReference>
<dbReference type="Pfam" id="PF00308">
    <property type="entry name" value="Bac_DnaA"/>
    <property type="match status" value="1"/>
</dbReference>
<proteinExistence type="predicted"/>
<dbReference type="EMBL" id="CP020559">
    <property type="protein sequence ID" value="ARE87249.1"/>
    <property type="molecule type" value="Genomic_DNA"/>
</dbReference>
<evidence type="ECO:0000313" key="2">
    <source>
        <dbReference type="EMBL" id="ARE87249.1"/>
    </source>
</evidence>
<protein>
    <submittedName>
        <fullName evidence="2">Primosomal protein DnaI</fullName>
    </submittedName>
</protein>
<reference evidence="2 3" key="1">
    <citation type="submission" date="2017-03" db="EMBL/GenBank/DDBJ databases">
        <title>Complete sequence of Clostridium formicaceticum DSM 92.</title>
        <authorList>
            <person name="Poehlein A."/>
            <person name="Karl M."/>
            <person name="Bengelsdorf F.R."/>
            <person name="Duerre P."/>
            <person name="Daniel R."/>
        </authorList>
    </citation>
    <scope>NUCLEOTIDE SEQUENCE [LARGE SCALE GENOMIC DNA]</scope>
    <source>
        <strain evidence="2 3">DSM 92</strain>
    </source>
</reference>
<dbReference type="NCBIfam" id="NF005378">
    <property type="entry name" value="PRK06921.1"/>
    <property type="match status" value="1"/>
</dbReference>
<dbReference type="SUPFAM" id="SSF52540">
    <property type="entry name" value="P-loop containing nucleoside triphosphate hydrolases"/>
    <property type="match status" value="1"/>
</dbReference>
<sequence>MNLIRQNSFTKEEVAEKEVKYQCSICQDREYIIDRHSVKPCRCRETKIYQRILQKSGISEAFQRKTFKNYDTNKKPLIIINAKKMAMEYVAAFQKISQQKNNSIAFFGQVGAAKTHLSIAIANELMRRNIGVLYMQYREIITHLKQCIIDEEYYQREISKYKTCSVLMIDDLFKGLLKKNKVNDTDINIMFEIINYRYLKGLPVIVSSEYAVDKLLEFDEAVGSRIIEMSRGKIVEFEGIELNHRLVI</sequence>
<feature type="domain" description="Chromosomal replication initiator protein DnaA ATPAse" evidence="1">
    <location>
        <begin position="78"/>
        <end position="226"/>
    </location>
</feature>
<dbReference type="PANTHER" id="PTHR30050">
    <property type="entry name" value="CHROMOSOMAL REPLICATION INITIATOR PROTEIN DNAA"/>
    <property type="match status" value="1"/>
</dbReference>
<name>A0AAC9RKC0_9CLOT</name>
<dbReference type="InterPro" id="IPR027417">
    <property type="entry name" value="P-loop_NTPase"/>
</dbReference>
<organism evidence="2 3">
    <name type="scientific">Clostridium formicaceticum</name>
    <dbReference type="NCBI Taxonomy" id="1497"/>
    <lineage>
        <taxon>Bacteria</taxon>
        <taxon>Bacillati</taxon>
        <taxon>Bacillota</taxon>
        <taxon>Clostridia</taxon>
        <taxon>Eubacteriales</taxon>
        <taxon>Clostridiaceae</taxon>
        <taxon>Clostridium</taxon>
    </lineage>
</organism>
<dbReference type="AlphaFoldDB" id="A0AAC9RKC0"/>
<dbReference type="Proteomes" id="UP000192478">
    <property type="component" value="Chromosome"/>
</dbReference>
<dbReference type="GO" id="GO:0005524">
    <property type="term" value="F:ATP binding"/>
    <property type="evidence" value="ECO:0007669"/>
    <property type="project" value="InterPro"/>
</dbReference>